<sequence length="4281" mass="487938">MSLQRENSVALRFEKVISFFLDGIPKPFFRVASDVEYGVTFEFSFFGFSPDYTGQTRPIYFPHFEESQLFDAICLYQHDFSSPSGRIGSHYSPYVGAFRFDGKVEPFRNLPSDFRQHSVRIPIETCEQPGLITSQSDRDLRTSLLIDLYEKPAESFLRLDNESLRRIVILATQGTSPEYKNIIEDVITEIKRVYVRASCYAIYYYMNKNSLFRQIISPLCLNESESSQITYSERGITCGEDRFGRVLLFKSSISSLKVSLPWSERTHHFFTGLQELWVNRFDRLVVFDTTTSSWKTDANVFLTQLLSSMRAAFTRIRIEFYTQLECILFDRIRGSKNFLSLNMETLKENELKRIFLATRVFLVNKIRSLILEAVGDLVKFFLIAGEHLISPAKARKIPVLEVSLTVGGTGLPCSPSFAQLRFGISDLLDELLDSANSLPTPEAVIMRTLDFERQSLNSFESSELSMKTILIGCLDSAGSVIEDLRTRYAGFSTLPAISGTCFTRAKETTIESQIRLLHDGLESIAKVSPDIVYCGCIAINCIEVKRWYIEQWTRYIENYLKSIRKDLFSYLTASVEKCRCNNERFKKEPQTVEELEELTRAIKDTESLSKEVKKNDCKRVIKWFNCLENLRIPIDTQLYGAAMELMRSPNELMNLVSKAEEICIKSKPFLEEKLNEFRNSTRNQVKTIHDGVDELLSFFNLDVSDIAAQTCEELRVIVNQVLEAIKYISYCEKCLEIEEVDSFNDFFPILTAFEVLEQFWGSVFDSTAVRDYYGNSVNNLDATKMIENVQQCRRLLHSSTRNLRAYPGLVRLGRQQEQVLSEFESLEGILLCITTPGLRKNHWKEIARLLNIQSNENTSIDSSVTLKFLLEAGLQNHLDELRRVVDPALIDFNTESSLERMKSEAKKTRFVFEQLEGVKDVFVLSPICRDSIYSKLESFLTELRVLRQPVSLSQYVVNSINEWEVAVEKMRGILLNWKDIEEEWIEKLRFGITLESIEEGETPAMGSREWKFLHEKVGSLSGIFTVLSTTLQKAQYTLFTAMMQENIQEQLSLACTILGDMRRVITGLFEAKREAFPRFYFLSDTEMNSFLSVLNTTTLTQLLSKMYDRVCNIKVEGNAVTAFLTADGAILKAENSISLSPVPIERWMNTFEKTLRSSFLHELETTIESHYHVDPMTWLRGSCVQFIDIALRIIHNRDLRESLSISGSLGINAYLKRLKDIAEEYVRLINGDLEYGERHIISSAITIILYFKQEVQLIIKSGIQTLIDLEKTAMVETLIENDKIIVQTLGFRLPYGMEFLGNYSIPLLTPEYVKNGLYSIFISLAASSFPLLVDESNKTCTLEYFAQYIGRFWWCLQCNSALTLDGVTRGVRGALSVGAVFCLKDIELLDLSLVKPITELFKTIEEACQSEKENSEDDFRINFESNGTSINVRKDSCFQGVFTTHKLEEIPTTLSLAFRPIYLLPVDLTVLAQGTLQALGFSRWMTVGKKLATVYLQFMELSPSIFTIKSFIPVMQDVSDCQTGRLEEHLCMSFLRQFLEVIQINNNLKKLLEWNMIQTFNISQDFWDDALEQVMAKSSFDVRLRRFTNFMTFNLNVILVGPAYSGKMRLWKEWNGNIHHIVLPFRLISCADIYGDASQPGLLSSLSRKWDPMVNHTIIIENSNILNPSIIFDAPAFVRIRPYSGPDFVKGPKTRLITVTPFLDSANPRIVTDFAVFALPEPSSWRAFLKEILQTTPNYYASIAYSVFSVLIDFIFDARLAYNPSTIPYENRYAVASRCSQFYKRWYVYARSQCGNREEWVSEQAFALQCAVFATCWTLGLRLQGEERVMLRISLEKVQSKLNRVAKEIGFTEDVLPPLESDFLLYIATPAGWRKFGSAAAESGFPITWAQEVSDLNINNRAWSQFFSFPSRQMTLTTLEYLMNAGQSILLVGNKDQGKTTILHHMQSNKRWTHHMVYNNAECKAVEVQEALFQNMALRQSKIYGPSVGRKLVLCVDDVHLPVEAKYSQFMTLFSFIDRFSAMCLPSFGYVPITDLVCVGVSTPTSSYEPGEENCVIRLRLPDLEDSELIDGVQSLFELICLTRRGANLLKDVTSFLASAQATALRLMTGNREKKVVDEEMKQPSSEMVKESKKEIINRNSRGSRFSVVNMYSELHLSYKHLFLKVSDRAIHFLTSSLDDTTALKNIYVSVQELYTAIVNTDDDKRNELLRELQETADKTLKKSIDSDSFSFEKVYTETALEMYDMNDLPPCTIAKVQDWIRAYDAALASSGIEDPFLSNYNVSVIVAPLNGQKRRSRMMTHETATTTTTTTTTITTNTTTMTTKRRTTGVETGINTTTTNTNTTTPRAAKTVYALNWITQLIYTLHQCLRQQQTHIALIGPYNTGIDRALSVWGNGVHCYVSFLRDNYTGVNAKENFKNDLVEILQHTCRNDSRMVLFVPNSLLSLKWPMASLDVIIRGGNVDNLFTFEEQLMLLHGRRGIRRGSARLTSAEQNEVHQRICTRLSIVTHVLNYEELKRLESELPFFPTVLPVELHASDMVRELMNVLFQSEEENKSVIQADTGKGFEKSISECDTLPYPVEFFGRPFANILCDIFDAMKIHVHIHVEHLMEFGFQAQRLRYYWRRVRRHAAQFQHVSDLPTIIVDQKKKYEENLQNAITTRESVLQEIEFFNKRLEKEEKRSLRYQGLANRLREEAKRIEELIIKEEDNLQTMTGHTAATLNSAASRLVSTKVSQIKQFSATPPLPKGTSFVKALCKILGEEVHIGSPKETWEFGKSIITAPKFIVRLVAVSPSSFTYETLLPFHSSLREVRYGELSPFANILVEYINALMEATRVGEESREIQLRLNKTRLKYSNIRSKVDAAQERDDKARKKMNDARNEVTSLTQRCGYLETTIEDLKRRQEGIVQLLDIVDRFNLFHYLEGTKTGTLGYEKGEGIVIIIAAQYALFGMLSEKDRDKHLYQVESLLNKWGIETPVGVDDSVIFRLFPSISEILDISLVERFFKQGRLCLGGLLGRVYYHWPFFGGVTPVFERFIKHSLKIMCGDCIVISALDNNIAESVLDAAKDGTGLLICDASISFMLEKFYTLLQLRSKLREAQIHKKPVHCSLFGKNVEVKPSFYLVAVSPVVVPSHDVNHTASRFITVMNFHFNEDVNNFLHGTFFLSPGSSNNSSETNDIFAMSKDHTNALWNFRDTLYDVYEILCKDIDELAANKEGEIEELDILIADLHTQHTAISHLSAQQQSSIRVVQKSWRSFVLALDSIERAVRVIESTILGRNWDPHKLESLITSATTLSKPYQWRISPNTLDALPELHREFFVTANFIERTIQVLACGWPLELRGIFAWYVLSSVINDCEIFLDLRGELYSSSTLLLNHEQYMVLDSLMNRNDKVMDEDYINQLYSSSSDPLLKSLARSGDHNIHEGSASANASVNASPLETKHGFIEGEIGGGAEGLLKSFFTSWMHLNYSTCELIASHFYDVFMFAVKEQNHEGEDEVPMLYDYVSHVPAIVHSVEECVVFGLNYCVPFCLQSVDIYGAVKHFERYAKMSKLSYQFYRISSIEEIDQLMKVISECFGNRPVNQGRGHSIMVMLVPPVNTSEEEVFTQHLSLQLSRYSSHGIRAHIRSGNISRFPVFLCCGVKSSSRNKHSKCIQILQQWCFTLTAETSFPRYHLFSLLEDDKFFLPWKREGMTLKLEGINNIFYAGERKSSVSKRQSIRTLSTVAISNIIESHVGLVSGENILQTLWGFEGFDGIFSNIYQCMVDDEDLTIILRMMALLLRSDRSRSGSSQTIVTHQRARSRHGSTQPGQRMSVADVVDNFTLLRQQTERVGSLCAKIAYGVYSARMNATRYQLPCSEILRHRSFSHVSDDTLPMSCNPTIDEAVRAGLTGTALVTELKQCNDDFLGLCTDEGAVEAYRKRLHEYLHGLLYGKSGLKEYLITNKVISREDSVNKNTLNLSLSDSAIVIDGDDTGKTQTEDDATNEFSPVGETIQLIFLWEMEHFRDIVTAFNKAGHTAFSSRLRDNMTRLASWIPGEPLSVWLPALQHPRLFLYAFLAQAVNRKVDPFSRVEMMLVMLRRCNLLHDDIVLSGAALSMLLEYEILSRTNWKESDLAWRKEPHAVHSEEDVVIAVRFQKMSEKDNLGESHDVLWEVRTSERRLNPYRTAGKHKPSIVFLTEMTEKLFPSVLEMQPSCALPVICSKPEASLQSEIPEWRFLFELPFCAVLMGESDLQRESVSSLGGRQSVVSGDGASAIRDSLKTADDSSMSSLNDSSGYFVILS</sequence>
<evidence type="ECO:0000313" key="5">
    <source>
        <dbReference type="EMBL" id="ORC86553.1"/>
    </source>
</evidence>
<evidence type="ECO:0008006" key="7">
    <source>
        <dbReference type="Google" id="ProtNLM"/>
    </source>
</evidence>
<dbReference type="InterPro" id="IPR042228">
    <property type="entry name" value="Dynein_linker_3"/>
</dbReference>
<dbReference type="Proteomes" id="UP000192257">
    <property type="component" value="Unassembled WGS sequence"/>
</dbReference>
<dbReference type="Pfam" id="PF12775">
    <property type="entry name" value="AAA_7"/>
    <property type="match status" value="1"/>
</dbReference>
<feature type="compositionally biased region" description="Low complexity" evidence="2">
    <location>
        <begin position="2302"/>
        <end position="2320"/>
    </location>
</feature>
<gene>
    <name evidence="5" type="ORF">TM35_000271430</name>
</gene>
<evidence type="ECO:0000259" key="3">
    <source>
        <dbReference type="Pfam" id="PF08393"/>
    </source>
</evidence>
<accession>A0A1X0NQ18</accession>
<dbReference type="Gene3D" id="1.20.920.20">
    <property type="match status" value="1"/>
</dbReference>
<feature type="region of interest" description="Disordered" evidence="2">
    <location>
        <begin position="2296"/>
        <end position="2320"/>
    </location>
</feature>
<dbReference type="GO" id="GO:0051959">
    <property type="term" value="F:dynein light intermediate chain binding"/>
    <property type="evidence" value="ECO:0007669"/>
    <property type="project" value="InterPro"/>
</dbReference>
<feature type="coiled-coil region" evidence="1">
    <location>
        <begin position="2648"/>
        <end position="2710"/>
    </location>
</feature>
<dbReference type="GeneID" id="39987816"/>
<dbReference type="GO" id="GO:0060294">
    <property type="term" value="P:cilium movement involved in cell motility"/>
    <property type="evidence" value="ECO:0007669"/>
    <property type="project" value="TreeGrafter"/>
</dbReference>
<evidence type="ECO:0000259" key="4">
    <source>
        <dbReference type="Pfam" id="PF12774"/>
    </source>
</evidence>
<keyword evidence="6" id="KW-1185">Reference proteome</keyword>
<proteinExistence type="predicted"/>
<dbReference type="STRING" id="67003.A0A1X0NQ18"/>
<feature type="domain" description="Dynein heavy chain linker" evidence="3">
    <location>
        <begin position="751"/>
        <end position="1163"/>
    </location>
</feature>
<dbReference type="Gene3D" id="3.40.50.300">
    <property type="entry name" value="P-loop containing nucleotide triphosphate hydrolases"/>
    <property type="match status" value="2"/>
</dbReference>
<feature type="region of interest" description="Disordered" evidence="2">
    <location>
        <begin position="3789"/>
        <end position="3809"/>
    </location>
</feature>
<dbReference type="InterPro" id="IPR026983">
    <property type="entry name" value="DHC"/>
</dbReference>
<evidence type="ECO:0000256" key="2">
    <source>
        <dbReference type="SAM" id="MobiDB-lite"/>
    </source>
</evidence>
<dbReference type="GO" id="GO:0036156">
    <property type="term" value="C:inner dynein arm"/>
    <property type="evidence" value="ECO:0007669"/>
    <property type="project" value="TreeGrafter"/>
</dbReference>
<dbReference type="Gene3D" id="1.10.287.2620">
    <property type="match status" value="1"/>
</dbReference>
<name>A0A1X0NQ18_9TRYP</name>
<dbReference type="RefSeq" id="XP_028880619.1">
    <property type="nucleotide sequence ID" value="XM_029028036.1"/>
</dbReference>
<dbReference type="GO" id="GO:0005524">
    <property type="term" value="F:ATP binding"/>
    <property type="evidence" value="ECO:0007669"/>
    <property type="project" value="InterPro"/>
</dbReference>
<dbReference type="InterPro" id="IPR013602">
    <property type="entry name" value="Dynein_heavy_linker"/>
</dbReference>
<dbReference type="EMBL" id="NBCO01000027">
    <property type="protein sequence ID" value="ORC86553.1"/>
    <property type="molecule type" value="Genomic_DNA"/>
</dbReference>
<comment type="caution">
    <text evidence="5">The sequence shown here is derived from an EMBL/GenBank/DDBJ whole genome shotgun (WGS) entry which is preliminary data.</text>
</comment>
<dbReference type="InterPro" id="IPR027417">
    <property type="entry name" value="P-loop_NTPase"/>
</dbReference>
<feature type="coiled-coil region" evidence="1">
    <location>
        <begin position="2848"/>
        <end position="2889"/>
    </location>
</feature>
<dbReference type="Pfam" id="PF12774">
    <property type="entry name" value="AAA_6"/>
    <property type="match status" value="1"/>
</dbReference>
<dbReference type="PANTHER" id="PTHR10676">
    <property type="entry name" value="DYNEIN HEAVY CHAIN FAMILY PROTEIN"/>
    <property type="match status" value="1"/>
</dbReference>
<dbReference type="GO" id="GO:0045505">
    <property type="term" value="F:dynein intermediate chain binding"/>
    <property type="evidence" value="ECO:0007669"/>
    <property type="project" value="InterPro"/>
</dbReference>
<dbReference type="GO" id="GO:0008569">
    <property type="term" value="F:minus-end-directed microtubule motor activity"/>
    <property type="evidence" value="ECO:0007669"/>
    <property type="project" value="TreeGrafter"/>
</dbReference>
<dbReference type="PANTHER" id="PTHR10676:SF242">
    <property type="entry name" value="DYNEIN AXONEMAL HEAVY CHAIN 3"/>
    <property type="match status" value="1"/>
</dbReference>
<dbReference type="Pfam" id="PF08393">
    <property type="entry name" value="DHC_N2"/>
    <property type="match status" value="1"/>
</dbReference>
<evidence type="ECO:0000256" key="1">
    <source>
        <dbReference type="SAM" id="Coils"/>
    </source>
</evidence>
<keyword evidence="1" id="KW-0175">Coiled coil</keyword>
<dbReference type="OrthoDB" id="247932at2759"/>
<protein>
    <recommendedName>
        <fullName evidence="7">Dynein heavy chain</fullName>
    </recommendedName>
</protein>
<dbReference type="VEuPathDB" id="TriTrypDB:TM35_000271430"/>
<reference evidence="5 6" key="1">
    <citation type="submission" date="2017-03" db="EMBL/GenBank/DDBJ databases">
        <title>An alternative strategy for trypanosome survival in the mammalian bloodstream revealed through genome and transcriptome analysis of the ubiquitous bovine parasite Trypanosoma (Megatrypanum) theileri.</title>
        <authorList>
            <person name="Kelly S."/>
            <person name="Ivens A."/>
            <person name="Mott A."/>
            <person name="O'Neill E."/>
            <person name="Emms D."/>
            <person name="Macleod O."/>
            <person name="Voorheis P."/>
            <person name="Matthews J."/>
            <person name="Matthews K."/>
            <person name="Carrington M."/>
        </authorList>
    </citation>
    <scope>NUCLEOTIDE SEQUENCE [LARGE SCALE GENOMIC DNA]</scope>
    <source>
        <strain evidence="5">Edinburgh</strain>
    </source>
</reference>
<dbReference type="Gene3D" id="3.20.180.20">
    <property type="entry name" value="Dynein heavy chain, N-terminal domain 2"/>
    <property type="match status" value="1"/>
</dbReference>
<feature type="domain" description="Dynein heavy chain hydrolytic ATP-binding dynein motor region" evidence="4">
    <location>
        <begin position="1337"/>
        <end position="1607"/>
    </location>
</feature>
<organism evidence="5 6">
    <name type="scientific">Trypanosoma theileri</name>
    <dbReference type="NCBI Taxonomy" id="67003"/>
    <lineage>
        <taxon>Eukaryota</taxon>
        <taxon>Discoba</taxon>
        <taxon>Euglenozoa</taxon>
        <taxon>Kinetoplastea</taxon>
        <taxon>Metakinetoplastina</taxon>
        <taxon>Trypanosomatida</taxon>
        <taxon>Trypanosomatidae</taxon>
        <taxon>Trypanosoma</taxon>
    </lineage>
</organism>
<dbReference type="Gene3D" id="1.20.58.1120">
    <property type="match status" value="1"/>
</dbReference>
<dbReference type="InterPro" id="IPR035699">
    <property type="entry name" value="AAA_6"/>
</dbReference>
<dbReference type="GO" id="GO:0097729">
    <property type="term" value="C:9+2 motile cilium"/>
    <property type="evidence" value="ECO:0007669"/>
    <property type="project" value="TreeGrafter"/>
</dbReference>
<evidence type="ECO:0000313" key="6">
    <source>
        <dbReference type="Proteomes" id="UP000192257"/>
    </source>
</evidence>